<protein>
    <submittedName>
        <fullName evidence="1">Uncharacterized protein</fullName>
    </submittedName>
</protein>
<evidence type="ECO:0000313" key="1">
    <source>
        <dbReference type="EMBL" id="JAH01943.1"/>
    </source>
</evidence>
<dbReference type="EMBL" id="GBXM01106634">
    <property type="protein sequence ID" value="JAH01943.1"/>
    <property type="molecule type" value="Transcribed_RNA"/>
</dbReference>
<proteinExistence type="predicted"/>
<name>A0A0E9PDM7_ANGAN</name>
<dbReference type="AlphaFoldDB" id="A0A0E9PDM7"/>
<accession>A0A0E9PDM7</accession>
<sequence>MESRPQAKLIVNAQCHLPRQPSEKMFCLLFPLMPGHILLRFVLKQ</sequence>
<organism evidence="1">
    <name type="scientific">Anguilla anguilla</name>
    <name type="common">European freshwater eel</name>
    <name type="synonym">Muraena anguilla</name>
    <dbReference type="NCBI Taxonomy" id="7936"/>
    <lineage>
        <taxon>Eukaryota</taxon>
        <taxon>Metazoa</taxon>
        <taxon>Chordata</taxon>
        <taxon>Craniata</taxon>
        <taxon>Vertebrata</taxon>
        <taxon>Euteleostomi</taxon>
        <taxon>Actinopterygii</taxon>
        <taxon>Neopterygii</taxon>
        <taxon>Teleostei</taxon>
        <taxon>Anguilliformes</taxon>
        <taxon>Anguillidae</taxon>
        <taxon>Anguilla</taxon>
    </lineage>
</organism>
<reference evidence="1" key="1">
    <citation type="submission" date="2014-11" db="EMBL/GenBank/DDBJ databases">
        <authorList>
            <person name="Amaro Gonzalez C."/>
        </authorList>
    </citation>
    <scope>NUCLEOTIDE SEQUENCE</scope>
</reference>
<reference evidence="1" key="2">
    <citation type="journal article" date="2015" name="Fish Shellfish Immunol.">
        <title>Early steps in the European eel (Anguilla anguilla)-Vibrio vulnificus interaction in the gills: Role of the RtxA13 toxin.</title>
        <authorList>
            <person name="Callol A."/>
            <person name="Pajuelo D."/>
            <person name="Ebbesson L."/>
            <person name="Teles M."/>
            <person name="MacKenzie S."/>
            <person name="Amaro C."/>
        </authorList>
    </citation>
    <scope>NUCLEOTIDE SEQUENCE</scope>
</reference>